<dbReference type="InterPro" id="IPR014284">
    <property type="entry name" value="RNA_pol_sigma-70_dom"/>
</dbReference>
<keyword evidence="5" id="KW-0804">Transcription</keyword>
<dbReference type="EMBL" id="LT629710">
    <property type="protein sequence ID" value="SDP27065.1"/>
    <property type="molecule type" value="Genomic_DNA"/>
</dbReference>
<dbReference type="PANTHER" id="PTHR43133">
    <property type="entry name" value="RNA POLYMERASE ECF-TYPE SIGMA FACTO"/>
    <property type="match status" value="1"/>
</dbReference>
<comment type="similarity">
    <text evidence="1">Belongs to the sigma-70 factor family. ECF subfamily.</text>
</comment>
<dbReference type="GO" id="GO:0006352">
    <property type="term" value="P:DNA-templated transcription initiation"/>
    <property type="evidence" value="ECO:0007669"/>
    <property type="project" value="InterPro"/>
</dbReference>
<dbReference type="RefSeq" id="WP_090478158.1">
    <property type="nucleotide sequence ID" value="NZ_LT629710.1"/>
</dbReference>
<name>A0A1H0RCC5_9ACTN</name>
<dbReference type="SUPFAM" id="SSF88659">
    <property type="entry name" value="Sigma3 and sigma4 domains of RNA polymerase sigma factors"/>
    <property type="match status" value="1"/>
</dbReference>
<dbReference type="Pfam" id="PF04542">
    <property type="entry name" value="Sigma70_r2"/>
    <property type="match status" value="1"/>
</dbReference>
<evidence type="ECO:0000256" key="1">
    <source>
        <dbReference type="ARBA" id="ARBA00010641"/>
    </source>
</evidence>
<keyword evidence="4" id="KW-0238">DNA-binding</keyword>
<dbReference type="GO" id="GO:0003677">
    <property type="term" value="F:DNA binding"/>
    <property type="evidence" value="ECO:0007669"/>
    <property type="project" value="UniProtKB-KW"/>
</dbReference>
<dbReference type="InterPro" id="IPR013249">
    <property type="entry name" value="RNA_pol_sigma70_r4_t2"/>
</dbReference>
<proteinExistence type="inferred from homology"/>
<dbReference type="STRING" id="1090615.SAMN04515671_3492"/>
<evidence type="ECO:0000313" key="9">
    <source>
        <dbReference type="EMBL" id="SDP27065.1"/>
    </source>
</evidence>
<evidence type="ECO:0000256" key="3">
    <source>
        <dbReference type="ARBA" id="ARBA00023082"/>
    </source>
</evidence>
<evidence type="ECO:0000313" key="10">
    <source>
        <dbReference type="Proteomes" id="UP000198741"/>
    </source>
</evidence>
<evidence type="ECO:0000256" key="6">
    <source>
        <dbReference type="SAM" id="MobiDB-lite"/>
    </source>
</evidence>
<dbReference type="PANTHER" id="PTHR43133:SF50">
    <property type="entry name" value="ECF RNA POLYMERASE SIGMA FACTOR SIGM"/>
    <property type="match status" value="1"/>
</dbReference>
<evidence type="ECO:0000259" key="8">
    <source>
        <dbReference type="Pfam" id="PF08281"/>
    </source>
</evidence>
<feature type="region of interest" description="Disordered" evidence="6">
    <location>
        <begin position="156"/>
        <end position="186"/>
    </location>
</feature>
<evidence type="ECO:0000259" key="7">
    <source>
        <dbReference type="Pfam" id="PF04542"/>
    </source>
</evidence>
<protein>
    <submittedName>
        <fullName evidence="9">RNA polymerase sigma-70 factor, sigma-E family</fullName>
    </submittedName>
</protein>
<reference evidence="9 10" key="1">
    <citation type="submission" date="2016-10" db="EMBL/GenBank/DDBJ databases">
        <authorList>
            <person name="de Groot N.N."/>
        </authorList>
    </citation>
    <scope>NUCLEOTIDE SEQUENCE [LARGE SCALE GENOMIC DNA]</scope>
    <source>
        <strain evidence="10">P4-7,KCTC 19426,CECT 7604</strain>
    </source>
</reference>
<evidence type="ECO:0000256" key="5">
    <source>
        <dbReference type="ARBA" id="ARBA00023163"/>
    </source>
</evidence>
<dbReference type="AlphaFoldDB" id="A0A1H0RCC5"/>
<dbReference type="OrthoDB" id="3692620at2"/>
<feature type="domain" description="RNA polymerase sigma factor 70 region 4 type 2" evidence="8">
    <location>
        <begin position="102"/>
        <end position="154"/>
    </location>
</feature>
<dbReference type="Gene3D" id="1.10.10.10">
    <property type="entry name" value="Winged helix-like DNA-binding domain superfamily/Winged helix DNA-binding domain"/>
    <property type="match status" value="1"/>
</dbReference>
<dbReference type="InterPro" id="IPR013325">
    <property type="entry name" value="RNA_pol_sigma_r2"/>
</dbReference>
<dbReference type="GO" id="GO:0016987">
    <property type="term" value="F:sigma factor activity"/>
    <property type="evidence" value="ECO:0007669"/>
    <property type="project" value="UniProtKB-KW"/>
</dbReference>
<sequence length="186" mass="20852">MGRAGTFDDFFQLQQAGLVRYAALLAGSTAQGEDLVQDVLVKIYLRWDQLSDGEGNLLAYARRAVTNEHLSWRRRWSTRHIDAVGDRLPDTPVDPWLDGPDEELWQRLQALPARPRAALIMRFYQDLTDSEIAESLNCRTGTVRAHISRGLAALRIDGEPPQRPRPSSRSVAPAVAADPKGPRDER</sequence>
<evidence type="ECO:0000256" key="4">
    <source>
        <dbReference type="ARBA" id="ARBA00023125"/>
    </source>
</evidence>
<dbReference type="InterPro" id="IPR007627">
    <property type="entry name" value="RNA_pol_sigma70_r2"/>
</dbReference>
<keyword evidence="2" id="KW-0805">Transcription regulation</keyword>
<keyword evidence="10" id="KW-1185">Reference proteome</keyword>
<evidence type="ECO:0000256" key="2">
    <source>
        <dbReference type="ARBA" id="ARBA00023015"/>
    </source>
</evidence>
<dbReference type="InterPro" id="IPR036388">
    <property type="entry name" value="WH-like_DNA-bd_sf"/>
</dbReference>
<organism evidence="9 10">
    <name type="scientific">Nakamurella panacisegetis</name>
    <dbReference type="NCBI Taxonomy" id="1090615"/>
    <lineage>
        <taxon>Bacteria</taxon>
        <taxon>Bacillati</taxon>
        <taxon>Actinomycetota</taxon>
        <taxon>Actinomycetes</taxon>
        <taxon>Nakamurellales</taxon>
        <taxon>Nakamurellaceae</taxon>
        <taxon>Nakamurella</taxon>
    </lineage>
</organism>
<keyword evidence="3" id="KW-0731">Sigma factor</keyword>
<dbReference type="NCBIfam" id="TIGR02937">
    <property type="entry name" value="sigma70-ECF"/>
    <property type="match status" value="1"/>
</dbReference>
<dbReference type="Proteomes" id="UP000198741">
    <property type="component" value="Chromosome I"/>
</dbReference>
<accession>A0A1H0RCC5</accession>
<dbReference type="InterPro" id="IPR039425">
    <property type="entry name" value="RNA_pol_sigma-70-like"/>
</dbReference>
<dbReference type="Gene3D" id="1.10.1740.10">
    <property type="match status" value="1"/>
</dbReference>
<dbReference type="SUPFAM" id="SSF88946">
    <property type="entry name" value="Sigma2 domain of RNA polymerase sigma factors"/>
    <property type="match status" value="1"/>
</dbReference>
<feature type="compositionally biased region" description="Low complexity" evidence="6">
    <location>
        <begin position="165"/>
        <end position="177"/>
    </location>
</feature>
<dbReference type="CDD" id="cd06171">
    <property type="entry name" value="Sigma70_r4"/>
    <property type="match status" value="1"/>
</dbReference>
<dbReference type="Pfam" id="PF08281">
    <property type="entry name" value="Sigma70_r4_2"/>
    <property type="match status" value="1"/>
</dbReference>
<gene>
    <name evidence="9" type="ORF">SAMN04515671_3492</name>
</gene>
<feature type="domain" description="RNA polymerase sigma-70 region 2" evidence="7">
    <location>
        <begin position="17"/>
        <end position="75"/>
    </location>
</feature>
<dbReference type="InterPro" id="IPR013324">
    <property type="entry name" value="RNA_pol_sigma_r3/r4-like"/>
</dbReference>